<comment type="caution">
    <text evidence="2">The sequence shown here is derived from an EMBL/GenBank/DDBJ whole genome shotgun (WGS) entry which is preliminary data.</text>
</comment>
<reference evidence="2 3" key="1">
    <citation type="journal article" date="2019" name="Int. J. Syst. Evol. Microbiol.">
        <title>The Global Catalogue of Microorganisms (GCM) 10K type strain sequencing project: providing services to taxonomists for standard genome sequencing and annotation.</title>
        <authorList>
            <consortium name="The Broad Institute Genomics Platform"/>
            <consortium name="The Broad Institute Genome Sequencing Center for Infectious Disease"/>
            <person name="Wu L."/>
            <person name="Ma J."/>
        </authorList>
    </citation>
    <scope>NUCLEOTIDE SEQUENCE [LARGE SCALE GENOMIC DNA]</scope>
    <source>
        <strain evidence="2 3">JCM 5062</strain>
    </source>
</reference>
<organism evidence="2 3">
    <name type="scientific">Streptomyces gobitricini</name>
    <dbReference type="NCBI Taxonomy" id="68211"/>
    <lineage>
        <taxon>Bacteria</taxon>
        <taxon>Bacillati</taxon>
        <taxon>Actinomycetota</taxon>
        <taxon>Actinomycetes</taxon>
        <taxon>Kitasatosporales</taxon>
        <taxon>Streptomycetaceae</taxon>
        <taxon>Streptomyces</taxon>
    </lineage>
</organism>
<keyword evidence="3" id="KW-1185">Reference proteome</keyword>
<evidence type="ECO:0000313" key="2">
    <source>
        <dbReference type="EMBL" id="GAA2488715.1"/>
    </source>
</evidence>
<dbReference type="EMBL" id="BAAASR010000013">
    <property type="protein sequence ID" value="GAA2488715.1"/>
    <property type="molecule type" value="Genomic_DNA"/>
</dbReference>
<feature type="compositionally biased region" description="Pro residues" evidence="1">
    <location>
        <begin position="72"/>
        <end position="82"/>
    </location>
</feature>
<evidence type="ECO:0000313" key="3">
    <source>
        <dbReference type="Proteomes" id="UP001499942"/>
    </source>
</evidence>
<feature type="region of interest" description="Disordered" evidence="1">
    <location>
        <begin position="72"/>
        <end position="91"/>
    </location>
</feature>
<feature type="region of interest" description="Disordered" evidence="1">
    <location>
        <begin position="1"/>
        <end position="26"/>
    </location>
</feature>
<proteinExistence type="predicted"/>
<sequence>MRYGESPDTLAPAAAGVSPPDAEAAAPGACDPLSAAIAAAAATVPRTAPALRAAPMTYALPVGLCHLLYGPGPPVRRTPPPRLLNVGACSD</sequence>
<gene>
    <name evidence="2" type="ORF">GCM10010393_20220</name>
</gene>
<accession>A0ABN3LRB5</accession>
<evidence type="ECO:0000256" key="1">
    <source>
        <dbReference type="SAM" id="MobiDB-lite"/>
    </source>
</evidence>
<protein>
    <submittedName>
        <fullName evidence="2">Uncharacterized protein</fullName>
    </submittedName>
</protein>
<name>A0ABN3LRB5_9ACTN</name>
<dbReference type="Proteomes" id="UP001499942">
    <property type="component" value="Unassembled WGS sequence"/>
</dbReference>